<dbReference type="OrthoDB" id="9799053at2"/>
<protein>
    <recommendedName>
        <fullName evidence="1">(S)-ureidoglycine aminohydrolase cupin domain-containing protein</fullName>
    </recommendedName>
</protein>
<dbReference type="HOGENOM" id="CLU_1068368_0_0_5"/>
<dbReference type="Pfam" id="PF05899">
    <property type="entry name" value="Cupin_3"/>
    <property type="match status" value="1"/>
</dbReference>
<proteinExistence type="predicted"/>
<dbReference type="KEGG" id="oar:OA238_c47860"/>
<evidence type="ECO:0000313" key="2">
    <source>
        <dbReference type="EMBL" id="AGI74618.1"/>
    </source>
</evidence>
<evidence type="ECO:0000259" key="1">
    <source>
        <dbReference type="Pfam" id="PF05899"/>
    </source>
</evidence>
<accession>M9RS91</accession>
<dbReference type="Gene3D" id="2.60.120.10">
    <property type="entry name" value="Jelly Rolls"/>
    <property type="match status" value="2"/>
</dbReference>
<name>M9RS91_9RHOB</name>
<sequence>MSDLPRLIHLDPNGPNGAGLSPLNLDSVDFQSAVPQQHLHVFYEEPAIGLTVGVWDTTTMQEAFGPYPGDEVIIVLDGDFAMLDADDNAVRAGRGECVAFRNAVPMSWKQEGYLKKFFVTLLTPDVVTPPLATAEGAVIVVNPDSPLNQTSTTGEPVEREHVAITNDAGNMSVGIWDCQTAEFEMEPFSIHEFVHVLEGAATITEGDGTTHNVKAGDCFFIPKGTECQWKVPTYINKPALLRFVELF</sequence>
<dbReference type="PANTHER" id="PTHR40943:SF1">
    <property type="entry name" value="CYTOPLASMIC PROTEIN"/>
    <property type="match status" value="1"/>
</dbReference>
<dbReference type="eggNOG" id="COG3450">
    <property type="taxonomic scope" value="Bacteria"/>
</dbReference>
<reference evidence="2 3" key="1">
    <citation type="journal article" date="2013" name="PLoS ONE">
        <title>Poles Apart: Arctic and Antarctic Octadecabacter strains Share High Genome Plasticity and a New Type of Xanthorhodopsin.</title>
        <authorList>
            <person name="Vollmers J."/>
            <person name="Voget S."/>
            <person name="Dietrich S."/>
            <person name="Gollnow K."/>
            <person name="Smits M."/>
            <person name="Meyer K."/>
            <person name="Brinkhoff T."/>
            <person name="Simon M."/>
            <person name="Daniel R."/>
        </authorList>
    </citation>
    <scope>NUCLEOTIDE SEQUENCE [LARGE SCALE GENOMIC DNA]</scope>
    <source>
        <strain evidence="2 3">238</strain>
    </source>
</reference>
<dbReference type="InterPro" id="IPR014710">
    <property type="entry name" value="RmlC-like_jellyroll"/>
</dbReference>
<dbReference type="PANTHER" id="PTHR40943">
    <property type="entry name" value="CYTOPLASMIC PROTEIN-RELATED"/>
    <property type="match status" value="1"/>
</dbReference>
<dbReference type="InterPro" id="IPR011051">
    <property type="entry name" value="RmlC_Cupin_sf"/>
</dbReference>
<dbReference type="InterPro" id="IPR008579">
    <property type="entry name" value="UGlyAH_Cupin_dom"/>
</dbReference>
<gene>
    <name evidence="2" type="ORF">OA238_c47860</name>
</gene>
<evidence type="ECO:0000313" key="3">
    <source>
        <dbReference type="Proteomes" id="UP000004688"/>
    </source>
</evidence>
<dbReference type="STRING" id="391616.OA238_c47860"/>
<dbReference type="CDD" id="cd02227">
    <property type="entry name" value="cupin_TM1112-like"/>
    <property type="match status" value="1"/>
</dbReference>
<dbReference type="Proteomes" id="UP000004688">
    <property type="component" value="Chromosome"/>
</dbReference>
<organism evidence="2 3">
    <name type="scientific">Octadecabacter arcticus 238</name>
    <dbReference type="NCBI Taxonomy" id="391616"/>
    <lineage>
        <taxon>Bacteria</taxon>
        <taxon>Pseudomonadati</taxon>
        <taxon>Pseudomonadota</taxon>
        <taxon>Alphaproteobacteria</taxon>
        <taxon>Rhodobacterales</taxon>
        <taxon>Roseobacteraceae</taxon>
        <taxon>Octadecabacter</taxon>
    </lineage>
</organism>
<feature type="domain" description="(S)-ureidoglycine aminohydrolase cupin" evidence="1">
    <location>
        <begin position="167"/>
        <end position="237"/>
    </location>
</feature>
<keyword evidence="3" id="KW-1185">Reference proteome</keyword>
<dbReference type="EMBL" id="CP003742">
    <property type="protein sequence ID" value="AGI74618.1"/>
    <property type="molecule type" value="Genomic_DNA"/>
</dbReference>
<dbReference type="SUPFAM" id="SSF51182">
    <property type="entry name" value="RmlC-like cupins"/>
    <property type="match status" value="2"/>
</dbReference>
<dbReference type="AlphaFoldDB" id="M9RS91"/>